<evidence type="ECO:0000256" key="5">
    <source>
        <dbReference type="ARBA" id="ARBA00023055"/>
    </source>
</evidence>
<feature type="region of interest" description="Disordered" evidence="8">
    <location>
        <begin position="2280"/>
        <end position="2323"/>
    </location>
</feature>
<feature type="compositionally biased region" description="Basic and acidic residues" evidence="8">
    <location>
        <begin position="2290"/>
        <end position="2304"/>
    </location>
</feature>
<dbReference type="InterPro" id="IPR001747">
    <property type="entry name" value="Vitellogenin_N"/>
</dbReference>
<dbReference type="InterPro" id="IPR015817">
    <property type="entry name" value="Vitellinogen_open_b-sht_sub1"/>
</dbReference>
<dbReference type="InterPro" id="IPR015819">
    <property type="entry name" value="Lipid_transp_b-sht_shell"/>
</dbReference>
<keyword evidence="2" id="KW-0813">Transport</keyword>
<name>A0A7R8VNE3_TIMDO</name>
<dbReference type="PANTHER" id="PTHR23345:SF36">
    <property type="entry name" value="APOLIPOPHORINS"/>
    <property type="match status" value="1"/>
</dbReference>
<dbReference type="Pfam" id="PF06448">
    <property type="entry name" value="DUF1081"/>
    <property type="match status" value="1"/>
</dbReference>
<dbReference type="Gene3D" id="1.25.10.20">
    <property type="entry name" value="Vitellinogen, superhelical"/>
    <property type="match status" value="2"/>
</dbReference>
<evidence type="ECO:0000256" key="3">
    <source>
        <dbReference type="ARBA" id="ARBA00022525"/>
    </source>
</evidence>
<dbReference type="Gene3D" id="2.20.50.20">
    <property type="entry name" value="Lipovitellin. Chain A, domain 3"/>
    <property type="match status" value="1"/>
</dbReference>
<dbReference type="InterPro" id="IPR050733">
    <property type="entry name" value="Vitellogenin/Apolipophorin"/>
</dbReference>
<dbReference type="InterPro" id="IPR015255">
    <property type="entry name" value="Vitellinogen_open_b-sht"/>
</dbReference>
<comment type="caution">
    <text evidence="7">Lacks conserved residue(s) required for the propagation of feature annotation.</text>
</comment>
<feature type="domain" description="Vitellogenin" evidence="9">
    <location>
        <begin position="26"/>
        <end position="832"/>
    </location>
</feature>
<feature type="compositionally biased region" description="Basic and acidic residues" evidence="8">
    <location>
        <begin position="2311"/>
        <end position="2323"/>
    </location>
</feature>
<evidence type="ECO:0000256" key="7">
    <source>
        <dbReference type="PROSITE-ProRule" id="PRU00557"/>
    </source>
</evidence>
<dbReference type="SUPFAM" id="SSF56968">
    <property type="entry name" value="Lipovitellin-phosvitin complex, beta-sheet shell regions"/>
    <property type="match status" value="2"/>
</dbReference>
<keyword evidence="4" id="KW-0732">Signal</keyword>
<feature type="compositionally biased region" description="Low complexity" evidence="8">
    <location>
        <begin position="402"/>
        <end position="426"/>
    </location>
</feature>
<dbReference type="SMART" id="SM00638">
    <property type="entry name" value="LPD_N"/>
    <property type="match status" value="1"/>
</dbReference>
<evidence type="ECO:0000256" key="4">
    <source>
        <dbReference type="ARBA" id="ARBA00022729"/>
    </source>
</evidence>
<dbReference type="InterPro" id="IPR011030">
    <property type="entry name" value="Lipovitellin_superhlx_dom"/>
</dbReference>
<dbReference type="GO" id="GO:0005319">
    <property type="term" value="F:lipid transporter activity"/>
    <property type="evidence" value="ECO:0007669"/>
    <property type="project" value="InterPro"/>
</dbReference>
<proteinExistence type="predicted"/>
<reference evidence="10" key="1">
    <citation type="submission" date="2020-11" db="EMBL/GenBank/DDBJ databases">
        <authorList>
            <person name="Tran Van P."/>
        </authorList>
    </citation>
    <scope>NUCLEOTIDE SEQUENCE</scope>
</reference>
<comment type="subcellular location">
    <subcellularLocation>
        <location evidence="1">Secreted</location>
    </subcellularLocation>
</comment>
<keyword evidence="5" id="KW-0445">Lipid transport</keyword>
<dbReference type="Pfam" id="PF09172">
    <property type="entry name" value="Vit_open_b-sht"/>
    <property type="match status" value="1"/>
</dbReference>
<evidence type="ECO:0000259" key="9">
    <source>
        <dbReference type="PROSITE" id="PS51211"/>
    </source>
</evidence>
<sequence>MYRIFDRMCDCAIICSASVGTSSNTFRPQKGRTYTYTLEGTTLTSVPNTQEEGVKLVLKATAEVNVLSDCNQLLRLKNVQVTGPDSKKYSHLSELEAHPLRFSYQDGRVDKEVCTADGDNDAALNLKRAVVSLLQWDVFGSCPTQLNVDKSGDVITVTKNKDLNKCYHRESLNQEFQSTPHSNSTEGVTVVADWSATLRSGPPRSGPLPQVLSTKDRPLWSSPSGPLNPGPLPQVLSPQDHPALVLSLRSFPLRTAPLWSFPSGPLNPGPFPQVLSPQDRPTLVLSLRSFQPRTFTSGPFPSGPACSGPLPQDRRALVLSPRFFQPRAFPSGPFNPGPFPQVLSPQDHPALVLSLRSFPLRTAPLWSFTSGPLNPGPFPQVLSPQDRPALVLSLRSFQPRTFPSGPFPSGQPHSGPFSSGPPHYGPLSQVLSPGPLPSAPCVLEFQSAPVLSSLFHSEQTFKSGVLQRAVSKETYLYRPFANRESGAKTTVETKLTFVSESAQSSGGGNVNTPRSLVFQAPRTSDSSASNVNSVLSALRRTVDTMKEEVTVTSAHEFRGLVAVIRHTNKDDLLTVYNQVRSGAGFSHSPKKVFQDALLKAGTGDSVEVGVELIKSGEIKADYDKLWFISLSFVKQPTLASLSAVSSLLDQPDIVYHAYLGVGALAGRYCRSHSCENNAVFNDLINKLSRKLSSGCRVSSRDQENETKKSALTVLKNVHEDSELRIKAYLAAVQCPCGSLANALKDLLEAEQINQVGSFIVSHLRNLRATSNPEKQQAKEQLKEVRTTKRFPEDFRKFSHNIEFSYLLDGINVGTTTESNVIFSQKSFLPRSASLNLTTEVFGHSFNLLELGIRTENLERALEKYFGPRGYFNVHEPKEVYETARGKLLSLTDKVKERFQQSTRSKRSAKRSDIELLADKAHQSLGPDYVDNHIDLDLSVKLFGSEVGWKNLGGTVDEFTPEALIDKFFNSVDGGLRKSKDVDLDLRNHVTFLETELTYPTSLGLPLKLVTSGSAALHLRLKGNVDLPAIIRDPKNVNYQVKVVPSAAVEVTGEFLVDAYAVESGLKLTANLHTATGADLTVKATEGLGLDVKLGLPLKEQDVLTVSSQALSTVREQGQPGVDTPLTFNIKRNDYKGCFDQLSPLIGLTFCGEVGLPWEGLKQTGAFFPLNGPGKLSVKIQTDDVSVYHLRSNLVQNPDSSTLELVFDTPGSKSSRKISVLFERAIQPQVKLAAIVTSPWKKAAVYVVDTANEYSLNALLQNDQEEYSARVGAKKSGSASHQTYTPILEYKTPEGVHPLAGGHTEQGYGVTGSVTIDKSDSTRKYTLKSVSVKTPKAHIQLSRTSVKGIRGSPCLTHLTGIQTPVTKPAPNANCSFSGTLTVDGTLFQEKDLFTNDLRWKHEDNEVHTKSKLQRLGPTGFSVEVGAEVSKYPDAGFAVKWDYHRDTNKLDNSLIVVHGRDLNSETARVTLIQSAKYKLESIRNFNFETKNKGECVQICYISSLLLRLSPPSLVLCRSDLPLVRTCGPVIMPPCLLCRSDLPLVRTCGPVIMPPCLLCRSDLPLVRTCGPVIMPPCLLCRSDLPLVRTCGPVIMPPCLLCRSDLPLVRTCGPVIMPPCLLCRSDLPLVRTCGPVIMPPCLLCRSDLPLVRTCGPVIMPPCLLCRSDLPLVRTCGPVIMSPCLVSHPPVCCVAVTYPLIGLVAKLEAAASPSAVSYDVEGGYEKYKFGSELDAKCKGNGNFEIEFELEALGESLEFEAKRTVLSKEKSKLEAVLELKPGGKYQLVTDLTHVFKQNDVNLQVDAVLKLANRPEDIRGSTGVIVNKELLELFAKLNSGSNEYLDIDWKLNRAVGKPSGDIKAVVESSYFKTLTAEASAEVSQSHITYKGHAAQGPETALDVSGRLDRGHDGRVLVRVDNKFALAFGLDNTVQIKLPLENLKSLKLTTSVNVDADNNNAVVSEGKGLASADCLKTDNALSLNGEETYKVGGDVNRQKDKGTAKLTLVLHKDQPRILSTSWHVNDENEVYKRGGSASLQWDGNRKAEINAEALVPKDRSGMEVRLTANTPKLGNVELTLQNKNRSQDPWNRATMLLPLSYPGIIPCSSTASYYPFGLYALCTNYANGLGIGKVEIEEVNPHLRGGRVENHLGNTSTVHPTEIRTSISPFLAVELNTTSALANYATEADILVDRGGLGDILVDRGGLGDILVDKGGLEDILVDKGGLGDILVDRGGLGDILVDRGGLGDILVDRGGLGDILVDRGGLEDILVDRGGLGDILVDRDKSGRRLGSPEAEQVAHRHREETLKEQEEPPDIGDIGRQERVGGKVREPDSPSLYFLTQTADRGEIEVRISVGLDFHHSDKGSLSHWEVGGNVKLVDKNQDLKVVLDIVELKKDTAGEIGIQTTLTAVLGERSFTGIQKFSNKELHLGSTLCLKQGQCSQLDLQSTLTIVDTSEISHQMTLLVDLKTLGVPEKLQVKSSTVRTGFLLMDHNVEVELHGDSVATYKARIYLQEHEAVTSVCQPKLLLDHDGSISSSNANVTVVSGVVLSLDGSISSSNANVTIVSGVVLSLPSRVVAAVVTANYKLDYTSKTVNLDLDGGVWLDKERKPGSKTGVKVIYLGSAASTGVTAQGEARLTHPAFGKDFFVKGNVAVLKSRTQLLDASWEIDLFSKNKLVSVTATVTRADIRSGQRVDAEVAINSVGQNLAILLKNHGEITSQSLDVSSFLHYKDVKNVPRQVGTSLTFNSRALNFKLKGPSSELASIVTEFRQEKGTTKSTTVFTAVGVEPHVVKADYKYPPVLFVEFYKQKDPSKKLEAVLAGDVFTEVGVRADLVHGSEKKELVKVLIALTEDKFLKTTFSWSSENIQHLVGVLRRDGGQGVMELLRGCSEARKGGMGWWNYLGAAQKQGGVAWGGGTT</sequence>
<evidence type="ECO:0000313" key="10">
    <source>
        <dbReference type="EMBL" id="CAD7199620.1"/>
    </source>
</evidence>
<protein>
    <recommendedName>
        <fullName evidence="9">Vitellogenin domain-containing protein</fullName>
    </recommendedName>
</protein>
<feature type="region of interest" description="Disordered" evidence="8">
    <location>
        <begin position="402"/>
        <end position="431"/>
    </location>
</feature>
<dbReference type="PANTHER" id="PTHR23345">
    <property type="entry name" value="VITELLOGENIN-RELATED"/>
    <property type="match status" value="1"/>
</dbReference>
<evidence type="ECO:0000256" key="2">
    <source>
        <dbReference type="ARBA" id="ARBA00022448"/>
    </source>
</evidence>
<dbReference type="GO" id="GO:0005576">
    <property type="term" value="C:extracellular region"/>
    <property type="evidence" value="ECO:0007669"/>
    <property type="project" value="UniProtKB-SubCell"/>
</dbReference>
<keyword evidence="3" id="KW-0964">Secreted</keyword>
<dbReference type="SMART" id="SM01169">
    <property type="entry name" value="DUF1943"/>
    <property type="match status" value="1"/>
</dbReference>
<gene>
    <name evidence="10" type="ORF">TDIB3V08_LOCUS5868</name>
</gene>
<organism evidence="10">
    <name type="scientific">Timema douglasi</name>
    <name type="common">Walking stick</name>
    <dbReference type="NCBI Taxonomy" id="61478"/>
    <lineage>
        <taxon>Eukaryota</taxon>
        <taxon>Metazoa</taxon>
        <taxon>Ecdysozoa</taxon>
        <taxon>Arthropoda</taxon>
        <taxon>Hexapoda</taxon>
        <taxon>Insecta</taxon>
        <taxon>Pterygota</taxon>
        <taxon>Neoptera</taxon>
        <taxon>Polyneoptera</taxon>
        <taxon>Phasmatodea</taxon>
        <taxon>Timematodea</taxon>
        <taxon>Timematoidea</taxon>
        <taxon>Timematidae</taxon>
        <taxon>Timema</taxon>
    </lineage>
</organism>
<dbReference type="InterPro" id="IPR009454">
    <property type="entry name" value="Lipid_transpt_open_b-sht"/>
</dbReference>
<keyword evidence="6" id="KW-0325">Glycoprotein</keyword>
<accession>A0A7R8VNE3</accession>
<dbReference type="InterPro" id="IPR015816">
    <property type="entry name" value="Vitellinogen_b-sht_N"/>
</dbReference>
<dbReference type="PROSITE" id="PS51211">
    <property type="entry name" value="VITELLOGENIN"/>
    <property type="match status" value="1"/>
</dbReference>
<dbReference type="SUPFAM" id="SSF48431">
    <property type="entry name" value="Lipovitellin-phosvitin complex, superhelical domain"/>
    <property type="match status" value="1"/>
</dbReference>
<dbReference type="Gene3D" id="2.20.80.10">
    <property type="entry name" value="Lipovitellin-phosvitin complex, chain A, domain 4"/>
    <property type="match status" value="1"/>
</dbReference>
<dbReference type="Pfam" id="PF01347">
    <property type="entry name" value="Vitellogenin_N"/>
    <property type="match status" value="3"/>
</dbReference>
<dbReference type="EMBL" id="OA566902">
    <property type="protein sequence ID" value="CAD7199620.1"/>
    <property type="molecule type" value="Genomic_DNA"/>
</dbReference>
<dbReference type="Gene3D" id="2.30.230.10">
    <property type="entry name" value="Lipovitellin, beta-sheet shell regions, chain A"/>
    <property type="match status" value="2"/>
</dbReference>
<evidence type="ECO:0000256" key="8">
    <source>
        <dbReference type="SAM" id="MobiDB-lite"/>
    </source>
</evidence>
<evidence type="ECO:0000256" key="6">
    <source>
        <dbReference type="ARBA" id="ARBA00023180"/>
    </source>
</evidence>
<evidence type="ECO:0000256" key="1">
    <source>
        <dbReference type="ARBA" id="ARBA00004613"/>
    </source>
</evidence>
<feature type="region of interest" description="Disordered" evidence="8">
    <location>
        <begin position="198"/>
        <end position="230"/>
    </location>
</feature>